<dbReference type="Pfam" id="PF13408">
    <property type="entry name" value="Zn_ribbon_recom"/>
    <property type="match status" value="1"/>
</dbReference>
<dbReference type="PROSITE" id="PS51737">
    <property type="entry name" value="RECOMBINASE_DNA_BIND"/>
    <property type="match status" value="1"/>
</dbReference>
<comment type="caution">
    <text evidence="3">The sequence shown here is derived from an EMBL/GenBank/DDBJ whole genome shotgun (WGS) entry which is preliminary data.</text>
</comment>
<dbReference type="InterPro" id="IPR025827">
    <property type="entry name" value="Zn_ribbon_recom_dom"/>
</dbReference>
<dbReference type="RefSeq" id="WP_419761210.1">
    <property type="nucleotide sequence ID" value="NZ_CCEJ010000003.1"/>
</dbReference>
<protein>
    <submittedName>
        <fullName evidence="3">Recombinase</fullName>
    </submittedName>
</protein>
<dbReference type="STRING" id="1437425.CSEC_0908"/>
<sequence length="499" mass="57627">MMQAILLARVSSKEQEEGQSIPSQVRRLTDYAIRKNLKVTQTFQITESSTKETRKQFDQIIAYVKRAKAPIALITDTVDRLQRSFRETPLLDEMRKQGKLELHFLREGLIVNKDSNSAQLLQWDIGVLFASSYVRQLSDNVKRSKEQSVRNGEWITKAPFGYKNITLPNGKKTIEVDLDNAPFVVRMFELYAAGNHSFQTIAEEMNKLGLRNANGNLIGASRVEITLKNPFYFGVMRVKGEFYPHKYPPLISENLFDRVQEIMEGHNKAPVHYAGHPILFRGLITCENCGCTVTGDIKKQKYIYYSCNNSKRVCQKAWVREEKLLEPLLEYFDKIQLPDAVIEEIVAYLKKSYANEQEFFKHSQEVLRKELDSIQNRLSKLIDMHLDGAIDSETYHLKLEEYKKRQREITSEMKAHVNADETCLITAKTVLDLAKRAKEIFLSSKMPEKQQLLNFVFSNLKLDGRNLLVTLREPFLTLSAMSHQPAKLRKQDSNLRPID</sequence>
<proteinExistence type="predicted"/>
<dbReference type="AlphaFoldDB" id="A0A090D1D9"/>
<dbReference type="GO" id="GO:0000150">
    <property type="term" value="F:DNA strand exchange activity"/>
    <property type="evidence" value="ECO:0007669"/>
    <property type="project" value="InterPro"/>
</dbReference>
<dbReference type="InterPro" id="IPR050639">
    <property type="entry name" value="SSR_resolvase"/>
</dbReference>
<feature type="domain" description="Recombinase" evidence="2">
    <location>
        <begin position="159"/>
        <end position="269"/>
    </location>
</feature>
<reference evidence="3" key="2">
    <citation type="submission" date="2014-09" db="EMBL/GenBank/DDBJ databases">
        <title>Criblamydia sequanensis harbors a mega-plasmid encoding arsenite resistance.</title>
        <authorList>
            <person name="Bertelli C."/>
            <person name="Goesmann A."/>
            <person name="Greub G."/>
        </authorList>
    </citation>
    <scope>NUCLEOTIDE SEQUENCE [LARGE SCALE GENOMIC DNA]</scope>
    <source>
        <strain evidence="3">CRIB-18</strain>
    </source>
</reference>
<evidence type="ECO:0000259" key="2">
    <source>
        <dbReference type="PROSITE" id="PS51737"/>
    </source>
</evidence>
<feature type="coiled-coil region" evidence="1">
    <location>
        <begin position="364"/>
        <end position="419"/>
    </location>
</feature>
<keyword evidence="4" id="KW-1185">Reference proteome</keyword>
<dbReference type="InterPro" id="IPR011109">
    <property type="entry name" value="DNA_bind_recombinase_dom"/>
</dbReference>
<evidence type="ECO:0000313" key="3">
    <source>
        <dbReference type="EMBL" id="CDR33735.1"/>
    </source>
</evidence>
<dbReference type="Pfam" id="PF00239">
    <property type="entry name" value="Resolvase"/>
    <property type="match status" value="1"/>
</dbReference>
<dbReference type="Pfam" id="PF07508">
    <property type="entry name" value="Recombinase"/>
    <property type="match status" value="1"/>
</dbReference>
<dbReference type="SUPFAM" id="SSF53041">
    <property type="entry name" value="Resolvase-like"/>
    <property type="match status" value="1"/>
</dbReference>
<dbReference type="Gene3D" id="3.40.50.1390">
    <property type="entry name" value="Resolvase, N-terminal catalytic domain"/>
    <property type="match status" value="1"/>
</dbReference>
<dbReference type="eggNOG" id="COG1961">
    <property type="taxonomic scope" value="Bacteria"/>
</dbReference>
<evidence type="ECO:0000256" key="1">
    <source>
        <dbReference type="SAM" id="Coils"/>
    </source>
</evidence>
<dbReference type="InterPro" id="IPR036162">
    <property type="entry name" value="Resolvase-like_N_sf"/>
</dbReference>
<dbReference type="PANTHER" id="PTHR30461">
    <property type="entry name" value="DNA-INVERTASE FROM LAMBDOID PROPHAGE"/>
    <property type="match status" value="1"/>
</dbReference>
<accession>A0A090D1D9</accession>
<dbReference type="Proteomes" id="UP000031552">
    <property type="component" value="Unassembled WGS sequence"/>
</dbReference>
<dbReference type="PANTHER" id="PTHR30461:SF23">
    <property type="entry name" value="DNA RECOMBINASE-RELATED"/>
    <property type="match status" value="1"/>
</dbReference>
<dbReference type="GO" id="GO:0003677">
    <property type="term" value="F:DNA binding"/>
    <property type="evidence" value="ECO:0007669"/>
    <property type="project" value="InterPro"/>
</dbReference>
<dbReference type="CDD" id="cd00338">
    <property type="entry name" value="Ser_Recombinase"/>
    <property type="match status" value="1"/>
</dbReference>
<reference evidence="3" key="1">
    <citation type="submission" date="2013-12" db="EMBL/GenBank/DDBJ databases">
        <authorList>
            <person name="Linke B."/>
        </authorList>
    </citation>
    <scope>NUCLEOTIDE SEQUENCE [LARGE SCALE GENOMIC DNA]</scope>
    <source>
        <strain evidence="3">CRIB-18</strain>
    </source>
</reference>
<organism evidence="3 4">
    <name type="scientific">Candidatus Criblamydia sequanensis CRIB-18</name>
    <dbReference type="NCBI Taxonomy" id="1437425"/>
    <lineage>
        <taxon>Bacteria</taxon>
        <taxon>Pseudomonadati</taxon>
        <taxon>Chlamydiota</taxon>
        <taxon>Chlamydiia</taxon>
        <taxon>Parachlamydiales</taxon>
        <taxon>Candidatus Criblamydiaceae</taxon>
        <taxon>Candidatus Criblamydia</taxon>
    </lineage>
</organism>
<dbReference type="InterPro" id="IPR006119">
    <property type="entry name" value="Resolv_N"/>
</dbReference>
<dbReference type="EMBL" id="CCEJ010000003">
    <property type="protein sequence ID" value="CDR33735.1"/>
    <property type="molecule type" value="Genomic_DNA"/>
</dbReference>
<dbReference type="SMART" id="SM00857">
    <property type="entry name" value="Resolvase"/>
    <property type="match status" value="1"/>
</dbReference>
<gene>
    <name evidence="3" type="ORF">CSEC_0908</name>
</gene>
<name>A0A090D1D9_9BACT</name>
<evidence type="ECO:0000313" key="4">
    <source>
        <dbReference type="Proteomes" id="UP000031552"/>
    </source>
</evidence>
<dbReference type="InterPro" id="IPR038109">
    <property type="entry name" value="DNA_bind_recomb_sf"/>
</dbReference>
<dbReference type="Gene3D" id="3.90.1750.20">
    <property type="entry name" value="Putative Large Serine Recombinase, Chain B, Domain 2"/>
    <property type="match status" value="1"/>
</dbReference>
<keyword evidence="1" id="KW-0175">Coiled coil</keyword>